<dbReference type="InterPro" id="IPR001356">
    <property type="entry name" value="HD"/>
</dbReference>
<comment type="caution">
    <text evidence="5">The sequence shown here is derived from an EMBL/GenBank/DDBJ whole genome shotgun (WGS) entry which is preliminary data.</text>
</comment>
<dbReference type="SMART" id="SM00389">
    <property type="entry name" value="HOX"/>
    <property type="match status" value="1"/>
</dbReference>
<keyword evidence="6" id="KW-1185">Reference proteome</keyword>
<feature type="DNA-binding region" description="Homeobox" evidence="1">
    <location>
        <begin position="22"/>
        <end position="81"/>
    </location>
</feature>
<feature type="domain" description="Homeobox" evidence="4">
    <location>
        <begin position="20"/>
        <end position="80"/>
    </location>
</feature>
<dbReference type="CDD" id="cd00086">
    <property type="entry name" value="homeodomain"/>
    <property type="match status" value="1"/>
</dbReference>
<dbReference type="EMBL" id="JABCKI010000130">
    <property type="protein sequence ID" value="KAG5652392.1"/>
    <property type="molecule type" value="Genomic_DNA"/>
</dbReference>
<feature type="region of interest" description="Disordered" evidence="3">
    <location>
        <begin position="459"/>
        <end position="531"/>
    </location>
</feature>
<dbReference type="Proteomes" id="UP000717328">
    <property type="component" value="Unassembled WGS sequence"/>
</dbReference>
<dbReference type="Pfam" id="PF00046">
    <property type="entry name" value="Homeodomain"/>
    <property type="match status" value="1"/>
</dbReference>
<feature type="compositionally biased region" description="Polar residues" evidence="3">
    <location>
        <begin position="336"/>
        <end position="345"/>
    </location>
</feature>
<feature type="region of interest" description="Disordered" evidence="3">
    <location>
        <begin position="77"/>
        <end position="156"/>
    </location>
</feature>
<feature type="region of interest" description="Disordered" evidence="3">
    <location>
        <begin position="336"/>
        <end position="374"/>
    </location>
</feature>
<dbReference type="PROSITE" id="PS50071">
    <property type="entry name" value="HOMEOBOX_2"/>
    <property type="match status" value="1"/>
</dbReference>
<reference evidence="5" key="1">
    <citation type="submission" date="2021-02" db="EMBL/GenBank/DDBJ databases">
        <authorList>
            <person name="Nieuwenhuis M."/>
            <person name="Van De Peppel L.J.J."/>
        </authorList>
    </citation>
    <scope>NUCLEOTIDE SEQUENCE</scope>
    <source>
        <strain evidence="5">D49</strain>
    </source>
</reference>
<evidence type="ECO:0000313" key="5">
    <source>
        <dbReference type="EMBL" id="KAG5652392.1"/>
    </source>
</evidence>
<feature type="compositionally biased region" description="Polar residues" evidence="3">
    <location>
        <begin position="488"/>
        <end position="519"/>
    </location>
</feature>
<evidence type="ECO:0000259" key="4">
    <source>
        <dbReference type="PROSITE" id="PS50071"/>
    </source>
</evidence>
<dbReference type="OrthoDB" id="6159439at2759"/>
<protein>
    <recommendedName>
        <fullName evidence="4">Homeobox domain-containing protein</fullName>
    </recommendedName>
</protein>
<dbReference type="InterPro" id="IPR009057">
    <property type="entry name" value="Homeodomain-like_sf"/>
</dbReference>
<sequence>MDPSSPDFRADFRAFFPYTPNEVKHRKRTTTTQLRTLEAVFKRDTKPNAPLRTELAAQLGMSPRGVQVFGSRIGIRAKEKGKASKATKASSAECQEQSEDSPESAEHPSEPTVTEADHSPLVVDVTLESQEPSSSHASSPVGASPPNLHVITEPSPAPWTEPPVDLHSLYVDPNLHAYRRGSLPVNAFPASQFSSNSPPQHDSFDPFARRLSVDASLQRLASNPYAHLARAKNGAIYGPRAIAPIRHRALGRAQYAPPSRASTASMPYRLDARRASMGNFRYSPQSTASPSPSPLSSYDIRASLPEHDLYVVSARTLSSPIPGPLPSPNFSFGAASTPSMVSSSGDSERNSPDSVQSYAYRESEQDEDEGTPASYYSLSRFGSITSIATSDSSINSVYYPEGVGCYEHEQDLGGRRDSCASGHFTSLMSGLDVNGAQEPIGSPQVYALHGDGNTGVVSIPNGRSAETSAYPSPASTISPGPGPGGSPHSQVTPPSVPISRSSELNHALHSQSDQVQTSNADEHTFPGHGVPAKTVPHPNVHQTVEPQYFYTHDALQAPALQVGAADDSAKYHYDYNPPCAYLTESLTYAPLEPESGIGLHHQAFEHSNMAYDAMATTAQHVDHQYIAYA</sequence>
<keyword evidence="1 2" id="KW-0539">Nucleus</keyword>
<evidence type="ECO:0000256" key="2">
    <source>
        <dbReference type="RuleBase" id="RU000682"/>
    </source>
</evidence>
<feature type="compositionally biased region" description="Low complexity" evidence="3">
    <location>
        <begin position="283"/>
        <end position="297"/>
    </location>
</feature>
<gene>
    <name evidence="5" type="ORF">H0H81_005149</name>
</gene>
<dbReference type="GO" id="GO:0005634">
    <property type="term" value="C:nucleus"/>
    <property type="evidence" value="ECO:0007669"/>
    <property type="project" value="UniProtKB-SubCell"/>
</dbReference>
<dbReference type="SUPFAM" id="SSF46689">
    <property type="entry name" value="Homeodomain-like"/>
    <property type="match status" value="1"/>
</dbReference>
<evidence type="ECO:0000256" key="1">
    <source>
        <dbReference type="PROSITE-ProRule" id="PRU00108"/>
    </source>
</evidence>
<feature type="region of interest" description="Disordered" evidence="3">
    <location>
        <begin position="280"/>
        <end position="299"/>
    </location>
</feature>
<comment type="subcellular location">
    <subcellularLocation>
        <location evidence="1 2">Nucleus</location>
    </subcellularLocation>
</comment>
<keyword evidence="1 2" id="KW-0371">Homeobox</keyword>
<dbReference type="Gene3D" id="1.10.10.60">
    <property type="entry name" value="Homeodomain-like"/>
    <property type="match status" value="1"/>
</dbReference>
<dbReference type="GO" id="GO:0003677">
    <property type="term" value="F:DNA binding"/>
    <property type="evidence" value="ECO:0007669"/>
    <property type="project" value="UniProtKB-UniRule"/>
</dbReference>
<accession>A0A9P7GSZ5</accession>
<proteinExistence type="predicted"/>
<keyword evidence="1 2" id="KW-0238">DNA-binding</keyword>
<evidence type="ECO:0000313" key="6">
    <source>
        <dbReference type="Proteomes" id="UP000717328"/>
    </source>
</evidence>
<name>A0A9P7GSZ5_9AGAR</name>
<evidence type="ECO:0000256" key="3">
    <source>
        <dbReference type="SAM" id="MobiDB-lite"/>
    </source>
</evidence>
<organism evidence="5 6">
    <name type="scientific">Sphagnurus paluster</name>
    <dbReference type="NCBI Taxonomy" id="117069"/>
    <lineage>
        <taxon>Eukaryota</taxon>
        <taxon>Fungi</taxon>
        <taxon>Dikarya</taxon>
        <taxon>Basidiomycota</taxon>
        <taxon>Agaricomycotina</taxon>
        <taxon>Agaricomycetes</taxon>
        <taxon>Agaricomycetidae</taxon>
        <taxon>Agaricales</taxon>
        <taxon>Tricholomatineae</taxon>
        <taxon>Lyophyllaceae</taxon>
        <taxon>Sphagnurus</taxon>
    </lineage>
</organism>
<reference evidence="5" key="2">
    <citation type="submission" date="2021-10" db="EMBL/GenBank/DDBJ databases">
        <title>Phylogenomics reveals ancestral predisposition of the termite-cultivated fungus Termitomyces towards a domesticated lifestyle.</title>
        <authorList>
            <person name="Auxier B."/>
            <person name="Grum-Grzhimaylo A."/>
            <person name="Cardenas M.E."/>
            <person name="Lodge J.D."/>
            <person name="Laessoe T."/>
            <person name="Pedersen O."/>
            <person name="Smith M.E."/>
            <person name="Kuyper T.W."/>
            <person name="Franco-Molano E.A."/>
            <person name="Baroni T.J."/>
            <person name="Aanen D.K."/>
        </authorList>
    </citation>
    <scope>NUCLEOTIDE SEQUENCE</scope>
    <source>
        <strain evidence="5">D49</strain>
    </source>
</reference>
<dbReference type="AlphaFoldDB" id="A0A9P7GSZ5"/>
<feature type="compositionally biased region" description="Low complexity" evidence="3">
    <location>
        <begin position="129"/>
        <end position="146"/>
    </location>
</feature>